<evidence type="ECO:0000256" key="1">
    <source>
        <dbReference type="SAM" id="Phobius"/>
    </source>
</evidence>
<name>A0A0J8GCH2_9LIST</name>
<feature type="transmembrane region" description="Helical" evidence="1">
    <location>
        <begin position="605"/>
        <end position="623"/>
    </location>
</feature>
<keyword evidence="1" id="KW-0812">Transmembrane</keyword>
<dbReference type="PATRIC" id="fig|1430899.3.peg.2374"/>
<keyword evidence="1" id="KW-0472">Membrane</keyword>
<feature type="transmembrane region" description="Helical" evidence="1">
    <location>
        <begin position="177"/>
        <end position="198"/>
    </location>
</feature>
<keyword evidence="1" id="KW-1133">Transmembrane helix</keyword>
<dbReference type="RefSeq" id="WP_059140198.1">
    <property type="nucleotide sequence ID" value="NZ_KQ130619.1"/>
</dbReference>
<dbReference type="EMBL" id="AZHO01000030">
    <property type="protein sequence ID" value="KMT58498.1"/>
    <property type="molecule type" value="Genomic_DNA"/>
</dbReference>
<evidence type="ECO:0000313" key="2">
    <source>
        <dbReference type="EMBL" id="KMT58498.1"/>
    </source>
</evidence>
<keyword evidence="3" id="KW-1185">Reference proteome</keyword>
<gene>
    <name evidence="2" type="ORF">X560_2324</name>
</gene>
<dbReference type="OrthoDB" id="2076832at2"/>
<feature type="transmembrane region" description="Helical" evidence="1">
    <location>
        <begin position="251"/>
        <end position="277"/>
    </location>
</feature>
<feature type="transmembrane region" description="Helical" evidence="1">
    <location>
        <begin position="644"/>
        <end position="667"/>
    </location>
</feature>
<protein>
    <submittedName>
        <fullName evidence="2">Bacteriocin-associated integral membrane protein</fullName>
    </submittedName>
</protein>
<feature type="transmembrane region" description="Helical" evidence="1">
    <location>
        <begin position="673"/>
        <end position="693"/>
    </location>
</feature>
<sequence>MKKFIWPIISIIFILGNYLGFLTLEASLTVKTLYKNVSQVEIKSESNYNQNKLLDSIKTFSMKNNTNIMQYTFVGEKAINIYASNIEDSSTFHISQKPSSQKNKYLSNKAGLDFPHHKWDIKIYSFDQVHNVSLGTLFYVEGLDNPVIYKAFTDEFKQFGDLSFKQLHFSTFNFIDASLLSILLLFLYIYIIMSYYYVKQEQRLFIKQLWGYSNWEILKSLLHHFLKCIFIAIPLLLYMVVFLFLQGIQFYFIPFLATLIGVNVLLFLFITITIYLFGHRELKKKEGSFSSIKRQTTKQQLLFNLVTKFILAFSLTLLFVTFFKSYLTLSGEMKNFATWNDVNTVHKVQVGLISEDVQDDLKKDAVLNNKFSAFYEQAKETKNAFIMDSTNFQRIENNQFQYLKLIQSKNDILSPQGRSVKIDANYLRLNPIRAIDGQNALTKIIDDKNTLNILVPYKQKINETKIVQNYNDWFYFQKIVVANMYREKMQLPPLKTPKKGLKINCIYVENNQKYFTYDIYSGSPHNSQITDPLAILYTNNIDSSNIGALTTSSLFFTSDDNGQAYDTISPLIKKTGATEITHVFNVYQSVGEEINALKTKIYRQLISIVVILVSMVALTIIFTKMQYQNMIYKQAIQYVFGKSFWQSSLSLILPNLLVSFVGGSLAVLLSGVYVGYAFLFIMLLLECLIIYSIRTSIINKDVKTLLKGEKYD</sequence>
<dbReference type="InterPro" id="IPR006541">
    <property type="entry name" value="Bacteriocin_ass"/>
</dbReference>
<organism evidence="2 3">
    <name type="scientific">Listeria fleischmannii 1991</name>
    <dbReference type="NCBI Taxonomy" id="1430899"/>
    <lineage>
        <taxon>Bacteria</taxon>
        <taxon>Bacillati</taxon>
        <taxon>Bacillota</taxon>
        <taxon>Bacilli</taxon>
        <taxon>Bacillales</taxon>
        <taxon>Listeriaceae</taxon>
        <taxon>Listeria</taxon>
    </lineage>
</organism>
<accession>A0A0J8GCH2</accession>
<evidence type="ECO:0000313" key="3">
    <source>
        <dbReference type="Proteomes" id="UP000052258"/>
    </source>
</evidence>
<comment type="caution">
    <text evidence="2">The sequence shown here is derived from an EMBL/GenBank/DDBJ whole genome shotgun (WGS) entry which is preliminary data.</text>
</comment>
<feature type="transmembrane region" description="Helical" evidence="1">
    <location>
        <begin position="5"/>
        <end position="24"/>
    </location>
</feature>
<dbReference type="Pfam" id="PF07242">
    <property type="entry name" value="DUF1430"/>
    <property type="match status" value="1"/>
</dbReference>
<feature type="transmembrane region" description="Helical" evidence="1">
    <location>
        <begin position="301"/>
        <end position="323"/>
    </location>
</feature>
<proteinExistence type="predicted"/>
<dbReference type="NCBIfam" id="TIGR01654">
    <property type="entry name" value="bact_immun_7tm"/>
    <property type="match status" value="1"/>
</dbReference>
<reference evidence="2 3" key="1">
    <citation type="journal article" date="2015" name="Genome Biol. Evol.">
        <title>Comparative Genomics of Listeria Sensu Lato: Genus-Wide Differences in Evolutionary Dynamics and the Progressive Gain of Complex, Potentially Pathogenicity-Related Traits through Lateral Gene Transfer.</title>
        <authorList>
            <person name="Chiara M."/>
            <person name="Caruso M."/>
            <person name="D'Erchia A.M."/>
            <person name="Manzari C."/>
            <person name="Fraccalvieri R."/>
            <person name="Goffredo E."/>
            <person name="Latorre L."/>
            <person name="Miccolupo A."/>
            <person name="Padalino I."/>
            <person name="Santagada G."/>
            <person name="Chiocco D."/>
            <person name="Pesole G."/>
            <person name="Horner D.S."/>
            <person name="Parisi A."/>
        </authorList>
    </citation>
    <scope>NUCLEOTIDE SEQUENCE [LARGE SCALE GENOMIC DNA]</scope>
    <source>
        <strain evidence="2 3">1991</strain>
    </source>
</reference>
<dbReference type="AlphaFoldDB" id="A0A0J8GCH2"/>
<feature type="transmembrane region" description="Helical" evidence="1">
    <location>
        <begin position="225"/>
        <end position="245"/>
    </location>
</feature>
<dbReference type="Proteomes" id="UP000052258">
    <property type="component" value="Unassembled WGS sequence"/>
</dbReference>